<dbReference type="EMBL" id="GBXM01109053">
    <property type="protein sequence ID" value="JAG99523.1"/>
    <property type="molecule type" value="Transcribed_RNA"/>
</dbReference>
<accession>A0A0E9P591</accession>
<proteinExistence type="predicted"/>
<sequence>MPFHFIENCSDFADFGFFFSFSLYKGALIEARRKAVFDMCIMKLTHIQRHVQHIYLLCNPVRACAASPVSGCSPY</sequence>
<organism evidence="1">
    <name type="scientific">Anguilla anguilla</name>
    <name type="common">European freshwater eel</name>
    <name type="synonym">Muraena anguilla</name>
    <dbReference type="NCBI Taxonomy" id="7936"/>
    <lineage>
        <taxon>Eukaryota</taxon>
        <taxon>Metazoa</taxon>
        <taxon>Chordata</taxon>
        <taxon>Craniata</taxon>
        <taxon>Vertebrata</taxon>
        <taxon>Euteleostomi</taxon>
        <taxon>Actinopterygii</taxon>
        <taxon>Neopterygii</taxon>
        <taxon>Teleostei</taxon>
        <taxon>Anguilliformes</taxon>
        <taxon>Anguillidae</taxon>
        <taxon>Anguilla</taxon>
    </lineage>
</organism>
<dbReference type="AlphaFoldDB" id="A0A0E9P591"/>
<reference evidence="1" key="1">
    <citation type="submission" date="2014-11" db="EMBL/GenBank/DDBJ databases">
        <authorList>
            <person name="Amaro Gonzalez C."/>
        </authorList>
    </citation>
    <scope>NUCLEOTIDE SEQUENCE</scope>
</reference>
<name>A0A0E9P591_ANGAN</name>
<evidence type="ECO:0000313" key="1">
    <source>
        <dbReference type="EMBL" id="JAG99523.1"/>
    </source>
</evidence>
<protein>
    <submittedName>
        <fullName evidence="1">Uncharacterized protein</fullName>
    </submittedName>
</protein>
<reference evidence="1" key="2">
    <citation type="journal article" date="2015" name="Fish Shellfish Immunol.">
        <title>Early steps in the European eel (Anguilla anguilla)-Vibrio vulnificus interaction in the gills: Role of the RtxA13 toxin.</title>
        <authorList>
            <person name="Callol A."/>
            <person name="Pajuelo D."/>
            <person name="Ebbesson L."/>
            <person name="Teles M."/>
            <person name="MacKenzie S."/>
            <person name="Amaro C."/>
        </authorList>
    </citation>
    <scope>NUCLEOTIDE SEQUENCE</scope>
</reference>